<dbReference type="RefSeq" id="XP_025360038.1">
    <property type="nucleotide sequence ID" value="XM_025509842.1"/>
</dbReference>
<dbReference type="EMBL" id="KZ819676">
    <property type="protein sequence ID" value="PWN25426.1"/>
    <property type="molecule type" value="Genomic_DNA"/>
</dbReference>
<proteinExistence type="predicted"/>
<organism evidence="2 3">
    <name type="scientific">Jaminaea rosea</name>
    <dbReference type="NCBI Taxonomy" id="1569628"/>
    <lineage>
        <taxon>Eukaryota</taxon>
        <taxon>Fungi</taxon>
        <taxon>Dikarya</taxon>
        <taxon>Basidiomycota</taxon>
        <taxon>Ustilaginomycotina</taxon>
        <taxon>Exobasidiomycetes</taxon>
        <taxon>Microstromatales</taxon>
        <taxon>Microstromatales incertae sedis</taxon>
        <taxon>Jaminaea</taxon>
    </lineage>
</organism>
<feature type="compositionally biased region" description="Basic and acidic residues" evidence="1">
    <location>
        <begin position="33"/>
        <end position="42"/>
    </location>
</feature>
<protein>
    <submittedName>
        <fullName evidence="2">Uncharacterized protein</fullName>
    </submittedName>
</protein>
<dbReference type="AlphaFoldDB" id="A0A316UJH8"/>
<dbReference type="GeneID" id="37031665"/>
<evidence type="ECO:0000313" key="3">
    <source>
        <dbReference type="Proteomes" id="UP000245884"/>
    </source>
</evidence>
<sequence>MLIKAVNEQGEDVKIERASKSWERMAGGWPDTTRGDIAEGGEHASAGENQPSISFTSNFLTRHLFFAPTWQERSSGTSTCHHPLPISTLDGSSLSDYHILVLPARSVGISAPESRLQSLSTQTLSSLAQRKQEIDGWINSRGVVQAKTAWERCWPH</sequence>
<dbReference type="Proteomes" id="UP000245884">
    <property type="component" value="Unassembled WGS sequence"/>
</dbReference>
<name>A0A316UJH8_9BASI</name>
<accession>A0A316UJH8</accession>
<keyword evidence="3" id="KW-1185">Reference proteome</keyword>
<feature type="region of interest" description="Disordered" evidence="1">
    <location>
        <begin position="25"/>
        <end position="50"/>
    </location>
</feature>
<reference evidence="2 3" key="1">
    <citation type="journal article" date="2018" name="Mol. Biol. Evol.">
        <title>Broad Genomic Sampling Reveals a Smut Pathogenic Ancestry of the Fungal Clade Ustilaginomycotina.</title>
        <authorList>
            <person name="Kijpornyongpan T."/>
            <person name="Mondo S.J."/>
            <person name="Barry K."/>
            <person name="Sandor L."/>
            <person name="Lee J."/>
            <person name="Lipzen A."/>
            <person name="Pangilinan J."/>
            <person name="LaButti K."/>
            <person name="Hainaut M."/>
            <person name="Henrissat B."/>
            <person name="Grigoriev I.V."/>
            <person name="Spatafora J.W."/>
            <person name="Aime M.C."/>
        </authorList>
    </citation>
    <scope>NUCLEOTIDE SEQUENCE [LARGE SCALE GENOMIC DNA]</scope>
    <source>
        <strain evidence="2 3">MCA 5214</strain>
    </source>
</reference>
<evidence type="ECO:0000313" key="2">
    <source>
        <dbReference type="EMBL" id="PWN25426.1"/>
    </source>
</evidence>
<gene>
    <name evidence="2" type="ORF">BDZ90DRAFT_75189</name>
</gene>
<evidence type="ECO:0000256" key="1">
    <source>
        <dbReference type="SAM" id="MobiDB-lite"/>
    </source>
</evidence>